<feature type="compositionally biased region" description="Low complexity" evidence="1">
    <location>
        <begin position="433"/>
        <end position="444"/>
    </location>
</feature>
<organism evidence="2 3">
    <name type="scientific">Auricularia subglabra (strain TFB-10046 / SS5)</name>
    <name type="common">White-rot fungus</name>
    <name type="synonym">Auricularia delicata (strain TFB10046)</name>
    <dbReference type="NCBI Taxonomy" id="717982"/>
    <lineage>
        <taxon>Eukaryota</taxon>
        <taxon>Fungi</taxon>
        <taxon>Dikarya</taxon>
        <taxon>Basidiomycota</taxon>
        <taxon>Agaricomycotina</taxon>
        <taxon>Agaricomycetes</taxon>
        <taxon>Auriculariales</taxon>
        <taxon>Auriculariaceae</taxon>
        <taxon>Auricularia</taxon>
    </lineage>
</organism>
<evidence type="ECO:0000256" key="1">
    <source>
        <dbReference type="SAM" id="MobiDB-lite"/>
    </source>
</evidence>
<accession>J0WP81</accession>
<dbReference type="EMBL" id="JH687977">
    <property type="protein sequence ID" value="EJD34223.1"/>
    <property type="molecule type" value="Genomic_DNA"/>
</dbReference>
<reference evidence="3" key="1">
    <citation type="journal article" date="2012" name="Science">
        <title>The Paleozoic origin of enzymatic lignin decomposition reconstructed from 31 fungal genomes.</title>
        <authorList>
            <person name="Floudas D."/>
            <person name="Binder M."/>
            <person name="Riley R."/>
            <person name="Barry K."/>
            <person name="Blanchette R.A."/>
            <person name="Henrissat B."/>
            <person name="Martinez A.T."/>
            <person name="Otillar R."/>
            <person name="Spatafora J.W."/>
            <person name="Yadav J.S."/>
            <person name="Aerts A."/>
            <person name="Benoit I."/>
            <person name="Boyd A."/>
            <person name="Carlson A."/>
            <person name="Copeland A."/>
            <person name="Coutinho P.M."/>
            <person name="de Vries R.P."/>
            <person name="Ferreira P."/>
            <person name="Findley K."/>
            <person name="Foster B."/>
            <person name="Gaskell J."/>
            <person name="Glotzer D."/>
            <person name="Gorecki P."/>
            <person name="Heitman J."/>
            <person name="Hesse C."/>
            <person name="Hori C."/>
            <person name="Igarashi K."/>
            <person name="Jurgens J.A."/>
            <person name="Kallen N."/>
            <person name="Kersten P."/>
            <person name="Kohler A."/>
            <person name="Kuees U."/>
            <person name="Kumar T.K.A."/>
            <person name="Kuo A."/>
            <person name="LaButti K."/>
            <person name="Larrondo L.F."/>
            <person name="Lindquist E."/>
            <person name="Ling A."/>
            <person name="Lombard V."/>
            <person name="Lucas S."/>
            <person name="Lundell T."/>
            <person name="Martin R."/>
            <person name="McLaughlin D.J."/>
            <person name="Morgenstern I."/>
            <person name="Morin E."/>
            <person name="Murat C."/>
            <person name="Nagy L.G."/>
            <person name="Nolan M."/>
            <person name="Ohm R.A."/>
            <person name="Patyshakuliyeva A."/>
            <person name="Rokas A."/>
            <person name="Ruiz-Duenas F.J."/>
            <person name="Sabat G."/>
            <person name="Salamov A."/>
            <person name="Samejima M."/>
            <person name="Schmutz J."/>
            <person name="Slot J.C."/>
            <person name="St John F."/>
            <person name="Stenlid J."/>
            <person name="Sun H."/>
            <person name="Sun S."/>
            <person name="Syed K."/>
            <person name="Tsang A."/>
            <person name="Wiebenga A."/>
            <person name="Young D."/>
            <person name="Pisabarro A."/>
            <person name="Eastwood D.C."/>
            <person name="Martin F."/>
            <person name="Cullen D."/>
            <person name="Grigoriev I.V."/>
            <person name="Hibbett D.S."/>
        </authorList>
    </citation>
    <scope>NUCLEOTIDE SEQUENCE [LARGE SCALE GENOMIC DNA]</scope>
    <source>
        <strain evidence="3">TFB10046</strain>
    </source>
</reference>
<protein>
    <submittedName>
        <fullName evidence="2">Uncharacterized protein</fullName>
    </submittedName>
</protein>
<dbReference type="AlphaFoldDB" id="J0WP81"/>
<dbReference type="Proteomes" id="UP000006514">
    <property type="component" value="Unassembled WGS sequence"/>
</dbReference>
<sequence>MPLPPSLCDAFYEWGRPRLRPLLDARGEDAKAGVKRYGALHKLLEEYLEEFGHLPFAQPDFKDYLDDDGNVTETEAAIRYRARCWFRNHSRTSHTVQLAKFESDGGISEPSSTRVTSAAEMWADGEKARIRKATCEELGIPVTTGNKALPAEWIGVRKSVVKREFALLPQTNQDEWHNIARLEREANARDRGSVISIQERQMGFASWLDGTVSKKVKGHALGGVFYFTFHGYFVRADDKQLERFSCSTALTNERRGKVSSDPNAPSWFKTDQYNEIVSPAYLLVWEAASRYSDSADKVLFQLSRLPAGAKGEALKMHREELTQYFEEMFRLDCDFAVLDTEAFWEDVAKDPSKYVDPDRLPDDIVFAHPDAMTDIDFCEVYTHAWRCQNKGTSVERDARFIYEADAVREHVTRERVDTLRREQQRRARKAKAAKTGTSGATTGQGPASPTVNDPAVPGSAQQGDAPEGPTPAMRVEEALAPPSAEDDAPAESAVPRAPNEVLAPGDHPATPRRPVAEHGPVSPTSPRATRPGKDADATSSALSSRNGSVTPTTGTNEPAASQPSATPEAVPAKTCAAWPAARVANDEVEDDEGSAQAPPKKKAKTNSQAKKGVSGGGAARNRKSKPSASSGTAGSAEPVSDKTRAQRKARGTK</sequence>
<proteinExistence type="predicted"/>
<evidence type="ECO:0000313" key="3">
    <source>
        <dbReference type="Proteomes" id="UP000006514"/>
    </source>
</evidence>
<dbReference type="InParanoid" id="J0WP81"/>
<feature type="compositionally biased region" description="Basic and acidic residues" evidence="1">
    <location>
        <begin position="415"/>
        <end position="425"/>
    </location>
</feature>
<dbReference type="KEGG" id="adl:AURDEDRAFT_131280"/>
<name>J0WP81_AURST</name>
<gene>
    <name evidence="2" type="ORF">AURDEDRAFT_131280</name>
</gene>
<feature type="compositionally biased region" description="Polar residues" evidence="1">
    <location>
        <begin position="537"/>
        <end position="565"/>
    </location>
</feature>
<feature type="region of interest" description="Disordered" evidence="1">
    <location>
        <begin position="415"/>
        <end position="653"/>
    </location>
</feature>
<keyword evidence="3" id="KW-1185">Reference proteome</keyword>
<evidence type="ECO:0000313" key="2">
    <source>
        <dbReference type="EMBL" id="EJD34223.1"/>
    </source>
</evidence>